<keyword evidence="13" id="KW-1185">Reference proteome</keyword>
<keyword evidence="7 9" id="KW-0413">Isomerase</keyword>
<evidence type="ECO:0000256" key="9">
    <source>
        <dbReference type="PROSITE-ProRule" id="PRU00277"/>
    </source>
</evidence>
<proteinExistence type="inferred from homology"/>
<dbReference type="EMBL" id="JAWCUA010000007">
    <property type="protein sequence ID" value="MDU0113372.1"/>
    <property type="molecule type" value="Genomic_DNA"/>
</dbReference>
<dbReference type="PANTHER" id="PTHR47861:SF3">
    <property type="entry name" value="FKBP-TYPE PEPTIDYL-PROLYL CIS-TRANS ISOMERASE SLYD"/>
    <property type="match status" value="1"/>
</dbReference>
<gene>
    <name evidence="12" type="ORF">RT723_10270</name>
</gene>
<comment type="subcellular location">
    <subcellularLocation>
        <location evidence="2">Cytoplasm</location>
    </subcellularLocation>
</comment>
<dbReference type="InterPro" id="IPR046357">
    <property type="entry name" value="PPIase_dom_sf"/>
</dbReference>
<dbReference type="RefSeq" id="WP_315946972.1">
    <property type="nucleotide sequence ID" value="NZ_JAWCUA010000007.1"/>
</dbReference>
<keyword evidence="5 9" id="KW-0697">Rotamase</keyword>
<evidence type="ECO:0000256" key="10">
    <source>
        <dbReference type="RuleBase" id="RU003915"/>
    </source>
</evidence>
<dbReference type="EC" id="5.2.1.8" evidence="10"/>
<evidence type="ECO:0000256" key="6">
    <source>
        <dbReference type="ARBA" id="ARBA00023186"/>
    </source>
</evidence>
<evidence type="ECO:0000313" key="12">
    <source>
        <dbReference type="EMBL" id="MDU0113372.1"/>
    </source>
</evidence>
<dbReference type="Gene3D" id="3.10.50.40">
    <property type="match status" value="1"/>
</dbReference>
<comment type="catalytic activity">
    <reaction evidence="1 9 10">
        <text>[protein]-peptidylproline (omega=180) = [protein]-peptidylproline (omega=0)</text>
        <dbReference type="Rhea" id="RHEA:16237"/>
        <dbReference type="Rhea" id="RHEA-COMP:10747"/>
        <dbReference type="Rhea" id="RHEA-COMP:10748"/>
        <dbReference type="ChEBI" id="CHEBI:83833"/>
        <dbReference type="ChEBI" id="CHEBI:83834"/>
        <dbReference type="EC" id="5.2.1.8"/>
    </reaction>
</comment>
<dbReference type="GO" id="GO:0016853">
    <property type="term" value="F:isomerase activity"/>
    <property type="evidence" value="ECO:0007669"/>
    <property type="project" value="UniProtKB-KW"/>
</dbReference>
<evidence type="ECO:0000256" key="1">
    <source>
        <dbReference type="ARBA" id="ARBA00000971"/>
    </source>
</evidence>
<evidence type="ECO:0000256" key="4">
    <source>
        <dbReference type="ARBA" id="ARBA00022490"/>
    </source>
</evidence>
<evidence type="ECO:0000256" key="2">
    <source>
        <dbReference type="ARBA" id="ARBA00004496"/>
    </source>
</evidence>
<dbReference type="SUPFAM" id="SSF54534">
    <property type="entry name" value="FKBP-like"/>
    <property type="match status" value="1"/>
</dbReference>
<evidence type="ECO:0000256" key="3">
    <source>
        <dbReference type="ARBA" id="ARBA00006577"/>
    </source>
</evidence>
<evidence type="ECO:0000313" key="13">
    <source>
        <dbReference type="Proteomes" id="UP001257914"/>
    </source>
</evidence>
<comment type="function">
    <text evidence="8">Also involved in hydrogenase metallocenter assembly, probably by participating in the nickel insertion step. This function in hydrogenase biosynthesis requires chaperone activity and the presence of the metal-binding domain, but not PPIase activity.</text>
</comment>
<evidence type="ECO:0000256" key="7">
    <source>
        <dbReference type="ARBA" id="ARBA00023235"/>
    </source>
</evidence>
<organism evidence="12 13">
    <name type="scientific">Psychrosphaera aquimarina</name>
    <dbReference type="NCBI Taxonomy" id="2044854"/>
    <lineage>
        <taxon>Bacteria</taxon>
        <taxon>Pseudomonadati</taxon>
        <taxon>Pseudomonadota</taxon>
        <taxon>Gammaproteobacteria</taxon>
        <taxon>Alteromonadales</taxon>
        <taxon>Pseudoalteromonadaceae</taxon>
        <taxon>Psychrosphaera</taxon>
    </lineage>
</organism>
<accession>A0ABU3R116</accession>
<reference evidence="12 13" key="1">
    <citation type="submission" date="2023-10" db="EMBL/GenBank/DDBJ databases">
        <title>Psychrosphaera aquimaarina strain SW33 isolated from seawater.</title>
        <authorList>
            <person name="Bayburt H."/>
            <person name="Kim J.M."/>
            <person name="Choi B.J."/>
            <person name="Jeon C.O."/>
        </authorList>
    </citation>
    <scope>NUCLEOTIDE SEQUENCE [LARGE SCALE GENOMIC DNA]</scope>
    <source>
        <strain evidence="12 13">KCTC 52743</strain>
    </source>
</reference>
<feature type="domain" description="PPIase FKBP-type" evidence="11">
    <location>
        <begin position="6"/>
        <end position="91"/>
    </location>
</feature>
<sequence length="161" mass="17590">MKIADKTVVKMHYSVLDGEGNLIDSSYEGEPLEFLHGTKYLLEDLENALNDKAAGDTFEVSIPADNAYGQRIDGLVQKIESKMFTEFDVEVGMQLRAGTDNGEQTVIVIDKTDDYVTVDGNHPLAGIDLKFDVEILDVRAATEEELSHGHVHSAGGCGHSH</sequence>
<comment type="similarity">
    <text evidence="3 10">Belongs to the FKBP-type PPIase family.</text>
</comment>
<dbReference type="PROSITE" id="PS50059">
    <property type="entry name" value="FKBP_PPIASE"/>
    <property type="match status" value="1"/>
</dbReference>
<keyword evidence="4" id="KW-0963">Cytoplasm</keyword>
<dbReference type="PANTHER" id="PTHR47861">
    <property type="entry name" value="FKBP-TYPE PEPTIDYL-PROLYL CIS-TRANS ISOMERASE SLYD"/>
    <property type="match status" value="1"/>
</dbReference>
<evidence type="ECO:0000256" key="5">
    <source>
        <dbReference type="ARBA" id="ARBA00023110"/>
    </source>
</evidence>
<comment type="caution">
    <text evidence="12">The sequence shown here is derived from an EMBL/GenBank/DDBJ whole genome shotgun (WGS) entry which is preliminary data.</text>
</comment>
<dbReference type="Proteomes" id="UP001257914">
    <property type="component" value="Unassembled WGS sequence"/>
</dbReference>
<evidence type="ECO:0000259" key="11">
    <source>
        <dbReference type="PROSITE" id="PS50059"/>
    </source>
</evidence>
<dbReference type="InterPro" id="IPR001179">
    <property type="entry name" value="PPIase_FKBP_dom"/>
</dbReference>
<evidence type="ECO:0000256" key="8">
    <source>
        <dbReference type="ARBA" id="ARBA00037071"/>
    </source>
</evidence>
<protein>
    <recommendedName>
        <fullName evidence="10">Peptidyl-prolyl cis-trans isomerase</fullName>
        <ecNumber evidence="10">5.2.1.8</ecNumber>
    </recommendedName>
</protein>
<name>A0ABU3R116_9GAMM</name>
<dbReference type="Pfam" id="PF00254">
    <property type="entry name" value="FKBP_C"/>
    <property type="match status" value="1"/>
</dbReference>
<keyword evidence="6" id="KW-0143">Chaperone</keyword>